<evidence type="ECO:0000313" key="4">
    <source>
        <dbReference type="EMBL" id="HFT93377.1"/>
    </source>
</evidence>
<feature type="transmembrane region" description="Helical" evidence="2">
    <location>
        <begin position="63"/>
        <end position="84"/>
    </location>
</feature>
<dbReference type="InterPro" id="IPR027417">
    <property type="entry name" value="P-loop_NTPase"/>
</dbReference>
<dbReference type="Pfam" id="PF08406">
    <property type="entry name" value="CbbQ_C"/>
    <property type="match status" value="1"/>
</dbReference>
<comment type="caution">
    <text evidence="4">The sequence shown here is derived from an EMBL/GenBank/DDBJ whole genome shotgun (WGS) entry which is preliminary data.</text>
</comment>
<evidence type="ECO:0000256" key="2">
    <source>
        <dbReference type="SAM" id="Phobius"/>
    </source>
</evidence>
<keyword evidence="2" id="KW-0812">Transmembrane</keyword>
<name>A0A7C3R4M5_9BACT</name>
<sequence length="429" mass="47068">MEKYLVALGGVLGYFGLVFLYAVSAYLLVRSPFWVRLLFGFSSLSILCGMIAHALGWFSDTRILFVESGLIVGAVCLTAVYFWLRRKKTSKEPLASSGSKTVGDPALPPLEGAGGGEMGEEEPEGNDSIGKEIARCLSGGLSVLVYGPTGSGKTYGVVLECLRNKKVEGTISDIVLIPCSDGMEDYDLLNKPVPVGPKEKAVRLREMGGEYPGVTEASLSRLFGDWDRAEGPLRRAFRRASSGEKLAVVFDELNRSSKSAMNLILKAMDPVLGYYELVDFTSGQVFRVPLERLLFCATCNIGEGYGQTRDLDWSLVDRFSSVVFMDYDIRLERQILESEGVGSPMAEQMIRVAKALRAAYRTGDLSAPLSTRHLKNWGCLVAGGSDPETVARNLWINRLVAHDRHGFPDENQVRGILEILHATFGRQET</sequence>
<feature type="region of interest" description="Disordered" evidence="1">
    <location>
        <begin position="93"/>
        <end position="127"/>
    </location>
</feature>
<keyword evidence="2" id="KW-1133">Transmembrane helix</keyword>
<dbReference type="Gene3D" id="3.40.50.300">
    <property type="entry name" value="P-loop containing nucleotide triphosphate hydrolases"/>
    <property type="match status" value="1"/>
</dbReference>
<proteinExistence type="predicted"/>
<accession>A0A7C3R4M5</accession>
<gene>
    <name evidence="4" type="ORF">ENX03_05450</name>
</gene>
<dbReference type="SUPFAM" id="SSF52540">
    <property type="entry name" value="P-loop containing nucleoside triphosphate hydrolases"/>
    <property type="match status" value="1"/>
</dbReference>
<feature type="transmembrane region" description="Helical" evidence="2">
    <location>
        <begin position="36"/>
        <end position="57"/>
    </location>
</feature>
<evidence type="ECO:0000259" key="3">
    <source>
        <dbReference type="Pfam" id="PF08406"/>
    </source>
</evidence>
<reference evidence="4" key="1">
    <citation type="journal article" date="2020" name="mSystems">
        <title>Genome- and Community-Level Interaction Insights into Carbon Utilization and Element Cycling Functions of Hydrothermarchaeota in Hydrothermal Sediment.</title>
        <authorList>
            <person name="Zhou Z."/>
            <person name="Liu Y."/>
            <person name="Xu W."/>
            <person name="Pan J."/>
            <person name="Luo Z.H."/>
            <person name="Li M."/>
        </authorList>
    </citation>
    <scope>NUCLEOTIDE SEQUENCE [LARGE SCALE GENOMIC DNA]</scope>
    <source>
        <strain evidence="4">SpSt-902</strain>
    </source>
</reference>
<protein>
    <recommendedName>
        <fullName evidence="3">CbbQ/NirQ/NorQ C-terminal domain-containing protein</fullName>
    </recommendedName>
</protein>
<organism evidence="4">
    <name type="scientific">Leptospirillum ferriphilum</name>
    <dbReference type="NCBI Taxonomy" id="178606"/>
    <lineage>
        <taxon>Bacteria</taxon>
        <taxon>Pseudomonadati</taxon>
        <taxon>Nitrospirota</taxon>
        <taxon>Nitrospiria</taxon>
        <taxon>Nitrospirales</taxon>
        <taxon>Nitrospiraceae</taxon>
        <taxon>Leptospirillum</taxon>
    </lineage>
</organism>
<keyword evidence="2" id="KW-0472">Membrane</keyword>
<dbReference type="AlphaFoldDB" id="A0A7C3R4M5"/>
<dbReference type="EMBL" id="DTMM01000103">
    <property type="protein sequence ID" value="HFT93377.1"/>
    <property type="molecule type" value="Genomic_DNA"/>
</dbReference>
<feature type="domain" description="CbbQ/NirQ/NorQ C-terminal" evidence="3">
    <location>
        <begin position="332"/>
        <end position="392"/>
    </location>
</feature>
<evidence type="ECO:0000256" key="1">
    <source>
        <dbReference type="SAM" id="MobiDB-lite"/>
    </source>
</evidence>
<feature type="transmembrane region" description="Helical" evidence="2">
    <location>
        <begin position="6"/>
        <end position="29"/>
    </location>
</feature>
<dbReference type="InterPro" id="IPR013615">
    <property type="entry name" value="CbbQ_C"/>
</dbReference>